<dbReference type="GO" id="GO:0005886">
    <property type="term" value="C:plasma membrane"/>
    <property type="evidence" value="ECO:0007669"/>
    <property type="project" value="UniProtKB-SubCell"/>
</dbReference>
<dbReference type="EMBL" id="FQZP01000003">
    <property type="protein sequence ID" value="SHI50291.1"/>
    <property type="molecule type" value="Genomic_DNA"/>
</dbReference>
<keyword evidence="1" id="KW-1133">Transmembrane helix</keyword>
<proteinExistence type="predicted"/>
<feature type="transmembrane region" description="Helical" evidence="1">
    <location>
        <begin position="187"/>
        <end position="210"/>
    </location>
</feature>
<keyword evidence="1" id="KW-0472">Membrane</keyword>
<feature type="transmembrane region" description="Helical" evidence="1">
    <location>
        <begin position="24"/>
        <end position="43"/>
    </location>
</feature>
<reference evidence="2 3" key="1">
    <citation type="submission" date="2016-11" db="EMBL/GenBank/DDBJ databases">
        <authorList>
            <person name="Varghese N."/>
            <person name="Submissions S."/>
        </authorList>
    </citation>
    <scope>NUCLEOTIDE SEQUENCE [LARGE SCALE GENOMIC DNA]</scope>
    <source>
        <strain evidence="2 3">DSM 19027</strain>
    </source>
</reference>
<dbReference type="AlphaFoldDB" id="A0A1M6BNG0"/>
<dbReference type="OrthoDB" id="5486437at2"/>
<keyword evidence="3" id="KW-1185">Reference proteome</keyword>
<dbReference type="PANTHER" id="PTHR43471:SF3">
    <property type="entry name" value="ABC TRANSPORTER PERMEASE PROTEIN NATB"/>
    <property type="match status" value="1"/>
</dbReference>
<protein>
    <submittedName>
        <fullName evidence="2">Sodium transport system permease protein</fullName>
    </submittedName>
</protein>
<dbReference type="RefSeq" id="WP_149677615.1">
    <property type="nucleotide sequence ID" value="NZ_DAONMB010000012.1"/>
</dbReference>
<evidence type="ECO:0000313" key="2">
    <source>
        <dbReference type="EMBL" id="SHI50291.1"/>
    </source>
</evidence>
<accession>A0A1M6BNG0</accession>
<dbReference type="GO" id="GO:0140359">
    <property type="term" value="F:ABC-type transporter activity"/>
    <property type="evidence" value="ECO:0007669"/>
    <property type="project" value="InterPro"/>
</dbReference>
<organism evidence="2 3">
    <name type="scientific">Thermoclostridium caenicola</name>
    <dbReference type="NCBI Taxonomy" id="659425"/>
    <lineage>
        <taxon>Bacteria</taxon>
        <taxon>Bacillati</taxon>
        <taxon>Bacillota</taxon>
        <taxon>Clostridia</taxon>
        <taxon>Eubacteriales</taxon>
        <taxon>Oscillospiraceae</taxon>
        <taxon>Thermoclostridium</taxon>
    </lineage>
</organism>
<dbReference type="Gene3D" id="3.40.1710.10">
    <property type="entry name" value="abc type-2 transporter like domain"/>
    <property type="match status" value="1"/>
</dbReference>
<feature type="transmembrane region" description="Helical" evidence="1">
    <location>
        <begin position="319"/>
        <end position="338"/>
    </location>
</feature>
<dbReference type="Proteomes" id="UP000324781">
    <property type="component" value="Unassembled WGS sequence"/>
</dbReference>
<evidence type="ECO:0000256" key="1">
    <source>
        <dbReference type="SAM" id="Phobius"/>
    </source>
</evidence>
<sequence>MNWKHVMIVFKKELKDIVRDRKTLFTSIILPIFLMPLLFLLIGGGTEKMSEEMTTDITVALTADSYSEAAQWFLKESLETQDEDITIIEPVADPWEAINSKQAKLVVSLDRDFKKKLEALEAFTLKVYYDGSLSRSGGAVGSLMSAIDKLNEGIAVKRLEAMGINPQILTPVLVETENISRTGDGNILLMMVLPMLIAMLVAVGGIPAATDLVAGEKERMTFEPLLATRPSRMSILMGKYLTINLFSFASVIATLTGMLLAFFINPDALSMGMGEIGGFNLDTGTVILCIAVTILLGMTFSGIQLAISTYARSFKEGQTYLSLLMFVVIIPAYATMMVMPNDIQLYMYLIPVLNTISAFKLVLGGLTNYTGLILAMVTSLVYVVLSLLTAAAMFRNEKYLFRS</sequence>
<feature type="transmembrane region" description="Helical" evidence="1">
    <location>
        <begin position="285"/>
        <end position="307"/>
    </location>
</feature>
<evidence type="ECO:0000313" key="3">
    <source>
        <dbReference type="Proteomes" id="UP000324781"/>
    </source>
</evidence>
<gene>
    <name evidence="2" type="ORF">SAMN05444373_100370</name>
</gene>
<feature type="transmembrane region" description="Helical" evidence="1">
    <location>
        <begin position="372"/>
        <end position="394"/>
    </location>
</feature>
<dbReference type="PANTHER" id="PTHR43471">
    <property type="entry name" value="ABC TRANSPORTER PERMEASE"/>
    <property type="match status" value="1"/>
</dbReference>
<feature type="transmembrane region" description="Helical" evidence="1">
    <location>
        <begin position="345"/>
        <end position="366"/>
    </location>
</feature>
<name>A0A1M6BNG0_9FIRM</name>
<feature type="transmembrane region" description="Helical" evidence="1">
    <location>
        <begin position="240"/>
        <end position="264"/>
    </location>
</feature>
<keyword evidence="1" id="KW-0812">Transmembrane</keyword>
<dbReference type="Pfam" id="PF12679">
    <property type="entry name" value="ABC2_membrane_2"/>
    <property type="match status" value="1"/>
</dbReference>